<evidence type="ECO:0000256" key="4">
    <source>
        <dbReference type="ARBA" id="ARBA00022989"/>
    </source>
</evidence>
<evidence type="ECO:0000256" key="2">
    <source>
        <dbReference type="ARBA" id="ARBA00022448"/>
    </source>
</evidence>
<feature type="transmembrane region" description="Helical" evidence="6">
    <location>
        <begin position="134"/>
        <end position="155"/>
    </location>
</feature>
<dbReference type="InterPro" id="IPR004841">
    <property type="entry name" value="AA-permease/SLC12A_dom"/>
</dbReference>
<proteinExistence type="predicted"/>
<feature type="transmembrane region" description="Helical" evidence="6">
    <location>
        <begin position="284"/>
        <end position="305"/>
    </location>
</feature>
<keyword evidence="4 6" id="KW-1133">Transmembrane helix</keyword>
<dbReference type="Pfam" id="PF00324">
    <property type="entry name" value="AA_permease"/>
    <property type="match status" value="1"/>
</dbReference>
<evidence type="ECO:0000256" key="5">
    <source>
        <dbReference type="ARBA" id="ARBA00023136"/>
    </source>
</evidence>
<dbReference type="FunFam" id="1.20.1740.10:FF:000001">
    <property type="entry name" value="Amino acid permease"/>
    <property type="match status" value="1"/>
</dbReference>
<feature type="transmembrane region" description="Helical" evidence="6">
    <location>
        <begin position="55"/>
        <end position="73"/>
    </location>
</feature>
<evidence type="ECO:0000259" key="7">
    <source>
        <dbReference type="Pfam" id="PF00324"/>
    </source>
</evidence>
<dbReference type="GO" id="GO:0006865">
    <property type="term" value="P:amino acid transport"/>
    <property type="evidence" value="ECO:0007669"/>
    <property type="project" value="InterPro"/>
</dbReference>
<dbReference type="RefSeq" id="WP_046688626.1">
    <property type="nucleotide sequence ID" value="NZ_LCUS01000094.1"/>
</dbReference>
<evidence type="ECO:0000256" key="1">
    <source>
        <dbReference type="ARBA" id="ARBA00004141"/>
    </source>
</evidence>
<keyword evidence="3 6" id="KW-0812">Transmembrane</keyword>
<dbReference type="GO" id="GO:0055085">
    <property type="term" value="P:transmembrane transport"/>
    <property type="evidence" value="ECO:0007669"/>
    <property type="project" value="InterPro"/>
</dbReference>
<reference evidence="8 9" key="1">
    <citation type="submission" date="2018-08" db="EMBL/GenBank/DDBJ databases">
        <title>Recombination of ecologically and evolutionarily significant loci maintains genetic cohesion in the Pseudomonas syringae species complex.</title>
        <authorList>
            <person name="Dillon M."/>
            <person name="Thakur S."/>
            <person name="Almeida R.N.D."/>
            <person name="Weir B.S."/>
            <person name="Guttman D.S."/>
        </authorList>
    </citation>
    <scope>NUCLEOTIDE SEQUENCE [LARGE SCALE GENOMIC DNA]</scope>
    <source>
        <strain evidence="8 9">ICMP 7846</strain>
    </source>
</reference>
<feature type="transmembrane region" description="Helical" evidence="6">
    <location>
        <begin position="209"/>
        <end position="230"/>
    </location>
</feature>
<keyword evidence="2" id="KW-0813">Transport</keyword>
<dbReference type="PROSITE" id="PS00218">
    <property type="entry name" value="AMINO_ACID_PERMEASE_1"/>
    <property type="match status" value="1"/>
</dbReference>
<organism evidence="8 9">
    <name type="scientific">Pseudomonas aeruginosa</name>
    <dbReference type="NCBI Taxonomy" id="287"/>
    <lineage>
        <taxon>Bacteria</taxon>
        <taxon>Pseudomonadati</taxon>
        <taxon>Pseudomonadota</taxon>
        <taxon>Gammaproteobacteria</taxon>
        <taxon>Pseudomonadales</taxon>
        <taxon>Pseudomonadaceae</taxon>
        <taxon>Pseudomonas</taxon>
    </lineage>
</organism>
<feature type="transmembrane region" description="Helical" evidence="6">
    <location>
        <begin position="167"/>
        <end position="189"/>
    </location>
</feature>
<feature type="transmembrane region" description="Helical" evidence="6">
    <location>
        <begin position="21"/>
        <end position="49"/>
    </location>
</feature>
<comment type="caution">
    <text evidence="8">The sequence shown here is derived from an EMBL/GenBank/DDBJ whole genome shotgun (WGS) entry which is preliminary data.</text>
</comment>
<evidence type="ECO:0000313" key="9">
    <source>
        <dbReference type="Proteomes" id="UP000270834"/>
    </source>
</evidence>
<dbReference type="GO" id="GO:0016020">
    <property type="term" value="C:membrane"/>
    <property type="evidence" value="ECO:0007669"/>
    <property type="project" value="UniProtKB-SubCell"/>
</dbReference>
<protein>
    <recommendedName>
        <fullName evidence="7">Amino acid permease/ SLC12A domain-containing protein</fullName>
    </recommendedName>
</protein>
<dbReference type="Proteomes" id="UP000270834">
    <property type="component" value="Unassembled WGS sequence"/>
</dbReference>
<feature type="transmembrane region" description="Helical" evidence="6">
    <location>
        <begin position="242"/>
        <end position="264"/>
    </location>
</feature>
<dbReference type="PANTHER" id="PTHR43495">
    <property type="entry name" value="GABA PERMEASE"/>
    <property type="match status" value="1"/>
</dbReference>
<dbReference type="InterPro" id="IPR004840">
    <property type="entry name" value="Amino_acid_permease_CS"/>
</dbReference>
<feature type="domain" description="Amino acid permease/ SLC12A" evidence="7">
    <location>
        <begin position="26"/>
        <end position="363"/>
    </location>
</feature>
<name>A0A3M5DKT9_PSEAI</name>
<sequence length="571" mass="61674">MNDPQGFEAISRREQGLQRRLSAAQMSMIAIGGAIGTGLFMGSAFAIGFAGPSVLLSYAIGALITLLLMGCLAEMTVAHATPGSFGAFAEHYVGPLAGFLVRYAYWAAIVLAVGTEVTAVAMYMKYWFAGIPEWVWIISFSTLLIGLNASSVKAFGNFEYCFSTLKIAAIVAFILLGAYLVFGSANPAYGVHNYSAHGGFFPHGLKGMWIAVVVSIFSYLSVEMIAVAAAEAEHPEQAVRSAFRSTIVRLVVFYLLTLALMLAIVPWDQAGQSQSPFVTVMQAIGLPGATGVMNFVVLVAALSAMNSQLYITTRMMFSLSRAGHAPKGLGELSRQGVPLNALLLSSVGIALATLLNQDLAASRAAVRNLSMNTRKDGQEVRGELLRKGRWRPLRMLTEIELSGPLEVTLVPRRIFVDGVEVTSSLAAASIEMSEVLKLKTRHMELVGNRIRVDLDGLFPPPRLDFRVSRLALADGGMQLALGDSLADLQWPALRAPDSYMFIEGGDIKMARTVLVKAYALFTSLSPGQPLLFNLYDYRRQLQNGVIRLREDGMVQIAVSPVKAPAPLEARL</sequence>
<evidence type="ECO:0000256" key="3">
    <source>
        <dbReference type="ARBA" id="ARBA00022692"/>
    </source>
</evidence>
<evidence type="ECO:0000313" key="8">
    <source>
        <dbReference type="EMBL" id="RMS50516.1"/>
    </source>
</evidence>
<evidence type="ECO:0000256" key="6">
    <source>
        <dbReference type="SAM" id="Phobius"/>
    </source>
</evidence>
<gene>
    <name evidence="8" type="ORF">ALP65_01034</name>
</gene>
<dbReference type="Gene3D" id="1.20.1740.10">
    <property type="entry name" value="Amino acid/polyamine transporter I"/>
    <property type="match status" value="1"/>
</dbReference>
<dbReference type="PANTHER" id="PTHR43495:SF5">
    <property type="entry name" value="GAMMA-AMINOBUTYRIC ACID PERMEASE"/>
    <property type="match status" value="1"/>
</dbReference>
<feature type="transmembrane region" description="Helical" evidence="6">
    <location>
        <begin position="103"/>
        <end position="128"/>
    </location>
</feature>
<comment type="subcellular location">
    <subcellularLocation>
        <location evidence="1">Membrane</location>
        <topology evidence="1">Multi-pass membrane protein</topology>
    </subcellularLocation>
</comment>
<accession>A0A3M5DKT9</accession>
<keyword evidence="5 6" id="KW-0472">Membrane</keyword>
<dbReference type="AlphaFoldDB" id="A0A3M5DKT9"/>
<dbReference type="EMBL" id="RBSQ01000918">
    <property type="protein sequence ID" value="RMS50516.1"/>
    <property type="molecule type" value="Genomic_DNA"/>
</dbReference>